<dbReference type="InterPro" id="IPR008181">
    <property type="entry name" value="dUTPase"/>
</dbReference>
<dbReference type="AlphaFoldDB" id="A0A0F9ZGQ9"/>
<gene>
    <name evidence="8" type="ORF">AAJ76_300096272</name>
</gene>
<keyword evidence="6" id="KW-0460">Magnesium</keyword>
<dbReference type="PANTHER" id="PTHR11241:SF0">
    <property type="entry name" value="DEOXYURIDINE 5'-TRIPHOSPHATE NUCLEOTIDOHYDROLASE"/>
    <property type="match status" value="1"/>
</dbReference>
<dbReference type="Gene3D" id="2.70.40.10">
    <property type="match status" value="1"/>
</dbReference>
<evidence type="ECO:0000256" key="3">
    <source>
        <dbReference type="ARBA" id="ARBA00011233"/>
    </source>
</evidence>
<dbReference type="InterPro" id="IPR036157">
    <property type="entry name" value="dUTPase-like_sf"/>
</dbReference>
<dbReference type="SUPFAM" id="SSF51283">
    <property type="entry name" value="dUTPase-like"/>
    <property type="match status" value="1"/>
</dbReference>
<dbReference type="GO" id="GO:0006226">
    <property type="term" value="P:dUMP biosynthetic process"/>
    <property type="evidence" value="ECO:0007669"/>
    <property type="project" value="UniProtKB-UniRule"/>
</dbReference>
<comment type="cofactor">
    <cofactor evidence="6">
        <name>Mg(2+)</name>
        <dbReference type="ChEBI" id="CHEBI:18420"/>
    </cofactor>
</comment>
<sequence>MTTASKLKITKLSKNARIPIRHSEGAAGYDISALEEGIINPKEVVEIKTGLVFHIPKGHMGVIFGRSGLALMNGLEPLNSKVLPDSNNELIVKILNNSEDVFKYEAGMRIAQLVIIETCNYELEEVDKLEDSTRGTSGFGSTGLH</sequence>
<dbReference type="EMBL" id="JPQZ01000003">
    <property type="protein sequence ID" value="KKO76444.1"/>
    <property type="molecule type" value="Genomic_DNA"/>
</dbReference>
<dbReference type="VEuPathDB" id="MicrosporidiaDB:NCER_100878"/>
<comment type="similarity">
    <text evidence="2 6">Belongs to the dUTPase family.</text>
</comment>
<keyword evidence="9" id="KW-1185">Reference proteome</keyword>
<dbReference type="CDD" id="cd07557">
    <property type="entry name" value="trimeric_dUTPase"/>
    <property type="match status" value="1"/>
</dbReference>
<dbReference type="InterPro" id="IPR029054">
    <property type="entry name" value="dUTPase-like"/>
</dbReference>
<comment type="function">
    <text evidence="6">Involved in nucleotide metabolism via production of dUMP, the immediate precursor of thymidine nucleotides, and decreases the intracellular concentration of dUTP so that uracil cannot be incorporated into DNA.</text>
</comment>
<dbReference type="Proteomes" id="UP000034350">
    <property type="component" value="Unassembled WGS sequence"/>
</dbReference>
<dbReference type="UniPathway" id="UPA00610">
    <property type="reaction ID" value="UER00666"/>
</dbReference>
<dbReference type="GO" id="GO:0004170">
    <property type="term" value="F:dUTP diphosphatase activity"/>
    <property type="evidence" value="ECO:0007669"/>
    <property type="project" value="UniProtKB-UniRule"/>
</dbReference>
<dbReference type="OrthoDB" id="10261072at2759"/>
<reference evidence="8 9" key="1">
    <citation type="journal article" date="2015" name="Environ. Microbiol.">
        <title>Genome analyses suggest the presence of polyploidy and recent human-driven expansions in eight global populations of the honeybee pathogen Nosema ceranae.</title>
        <authorList>
            <person name="Pelin A."/>
            <person name="Selman M."/>
            <person name="Aris-Brosou S."/>
            <person name="Farinelli L."/>
            <person name="Corradi N."/>
        </authorList>
    </citation>
    <scope>NUCLEOTIDE SEQUENCE [LARGE SCALE GENOMIC DNA]</scope>
    <source>
        <strain evidence="8 9">PA08 1199</strain>
    </source>
</reference>
<evidence type="ECO:0000259" key="7">
    <source>
        <dbReference type="Pfam" id="PF00692"/>
    </source>
</evidence>
<evidence type="ECO:0000256" key="2">
    <source>
        <dbReference type="ARBA" id="ARBA00006581"/>
    </source>
</evidence>
<comment type="pathway">
    <text evidence="1 6">Pyrimidine metabolism; dUMP biosynthesis; dUMP from dCTP (dUTP route): step 2/2.</text>
</comment>
<dbReference type="InterPro" id="IPR033704">
    <property type="entry name" value="dUTPase_trimeric"/>
</dbReference>
<dbReference type="PANTHER" id="PTHR11241">
    <property type="entry name" value="DEOXYURIDINE 5'-TRIPHOSPHATE NUCLEOTIDOHYDROLASE"/>
    <property type="match status" value="1"/>
</dbReference>
<evidence type="ECO:0000313" key="9">
    <source>
        <dbReference type="Proteomes" id="UP000034350"/>
    </source>
</evidence>
<protein>
    <recommendedName>
        <fullName evidence="6">Deoxyuridine 5'-triphosphate nucleotidohydrolase</fullName>
        <shortName evidence="6">dUTPase</shortName>
        <ecNumber evidence="6">3.6.1.23</ecNumber>
    </recommendedName>
    <alternativeName>
        <fullName evidence="6">dUTP pyrophosphatase</fullName>
    </alternativeName>
</protein>
<evidence type="ECO:0000256" key="5">
    <source>
        <dbReference type="ARBA" id="ARBA00023080"/>
    </source>
</evidence>
<evidence type="ECO:0000256" key="1">
    <source>
        <dbReference type="ARBA" id="ARBA00005142"/>
    </source>
</evidence>
<proteinExistence type="inferred from homology"/>
<evidence type="ECO:0000256" key="4">
    <source>
        <dbReference type="ARBA" id="ARBA00022801"/>
    </source>
</evidence>
<evidence type="ECO:0000313" key="8">
    <source>
        <dbReference type="EMBL" id="KKO76444.1"/>
    </source>
</evidence>
<keyword evidence="6" id="KW-0479">Metal-binding</keyword>
<keyword evidence="5 6" id="KW-0546">Nucleotide metabolism</keyword>
<comment type="catalytic activity">
    <reaction evidence="6">
        <text>dUTP + H2O = dUMP + diphosphate + H(+)</text>
        <dbReference type="Rhea" id="RHEA:10248"/>
        <dbReference type="ChEBI" id="CHEBI:15377"/>
        <dbReference type="ChEBI" id="CHEBI:15378"/>
        <dbReference type="ChEBI" id="CHEBI:33019"/>
        <dbReference type="ChEBI" id="CHEBI:61555"/>
        <dbReference type="ChEBI" id="CHEBI:246422"/>
        <dbReference type="EC" id="3.6.1.23"/>
    </reaction>
</comment>
<dbReference type="OMA" id="RSGMGHK"/>
<feature type="domain" description="dUTPase-like" evidence="7">
    <location>
        <begin position="15"/>
        <end position="143"/>
    </location>
</feature>
<dbReference type="Pfam" id="PF00692">
    <property type="entry name" value="dUTPase"/>
    <property type="match status" value="1"/>
</dbReference>
<dbReference type="RefSeq" id="XP_024332186.1">
    <property type="nucleotide sequence ID" value="XM_024475125.1"/>
</dbReference>
<keyword evidence="4 6" id="KW-0378">Hydrolase</keyword>
<dbReference type="NCBIfam" id="TIGR00576">
    <property type="entry name" value="dut"/>
    <property type="match status" value="1"/>
</dbReference>
<dbReference type="GeneID" id="36320057"/>
<dbReference type="VEuPathDB" id="MicrosporidiaDB:AAJ76_300096272"/>
<evidence type="ECO:0000256" key="6">
    <source>
        <dbReference type="RuleBase" id="RU367024"/>
    </source>
</evidence>
<dbReference type="GO" id="GO:0046081">
    <property type="term" value="P:dUTP catabolic process"/>
    <property type="evidence" value="ECO:0007669"/>
    <property type="project" value="UniProtKB-UniRule"/>
</dbReference>
<dbReference type="EC" id="3.6.1.23" evidence="6"/>
<name>A0A0F9ZGQ9_9MICR</name>
<accession>A0A0F9ZGQ9</accession>
<dbReference type="GO" id="GO:0000287">
    <property type="term" value="F:magnesium ion binding"/>
    <property type="evidence" value="ECO:0007669"/>
    <property type="project" value="UniProtKB-UniRule"/>
</dbReference>
<comment type="subunit">
    <text evidence="3 6">Homotrimer.</text>
</comment>
<organism evidence="8 9">
    <name type="scientific">Vairimorpha ceranae</name>
    <dbReference type="NCBI Taxonomy" id="40302"/>
    <lineage>
        <taxon>Eukaryota</taxon>
        <taxon>Fungi</taxon>
        <taxon>Fungi incertae sedis</taxon>
        <taxon>Microsporidia</taxon>
        <taxon>Nosematidae</taxon>
        <taxon>Vairimorpha</taxon>
    </lineage>
</organism>
<dbReference type="NCBIfam" id="NF001862">
    <property type="entry name" value="PRK00601.1"/>
    <property type="match status" value="1"/>
</dbReference>
<comment type="caution">
    <text evidence="8">The sequence shown here is derived from an EMBL/GenBank/DDBJ whole genome shotgun (WGS) entry which is preliminary data.</text>
</comment>